<organism evidence="1 2">
    <name type="scientific">Streptomyces phage Belfort</name>
    <dbReference type="NCBI Taxonomy" id="2801887"/>
    <lineage>
        <taxon>Viruses</taxon>
        <taxon>Duplodnaviria</taxon>
        <taxon>Heunggongvirae</taxon>
        <taxon>Uroviricota</taxon>
        <taxon>Caudoviricetes</taxon>
        <taxon>Stanwilliamsviridae</taxon>
        <taxon>Loccivirinae</taxon>
        <taxon>Gilsonvirus</taxon>
        <taxon>Gilsonvirus comrade</taxon>
    </lineage>
</organism>
<dbReference type="Proteomes" id="UP000595759">
    <property type="component" value="Genome"/>
</dbReference>
<name>A0A7T7Z9J2_9CAUD</name>
<evidence type="ECO:0000313" key="2">
    <source>
        <dbReference type="Proteomes" id="UP000595759"/>
    </source>
</evidence>
<evidence type="ECO:0000313" key="1">
    <source>
        <dbReference type="EMBL" id="QQO39701.1"/>
    </source>
</evidence>
<protein>
    <submittedName>
        <fullName evidence="1">Uncharacterized protein</fullName>
    </submittedName>
</protein>
<gene>
    <name evidence="1" type="primary">13</name>
    <name evidence="1" type="ORF">SEA_BELFORT_13</name>
</gene>
<dbReference type="EMBL" id="MW365952">
    <property type="protein sequence ID" value="QQO39701.1"/>
    <property type="molecule type" value="Genomic_DNA"/>
</dbReference>
<sequence>MANIFIGRDGVPIEQSDDGAFHVTEKKIERAKTDLKKFKEIVNGPDDAKGNSANSAD</sequence>
<accession>A0A7T7Z9J2</accession>
<proteinExistence type="predicted"/>
<reference evidence="1 2" key="1">
    <citation type="submission" date="2020-12" db="EMBL/GenBank/DDBJ databases">
        <authorList>
            <person name="Purtell M.C."/>
            <person name="Schipma A.E."/>
            <person name="Sexton W.L."/>
            <person name="Shaffer C.D."/>
            <person name="Weston-Hafer K.A."/>
            <person name="Garlena R.A."/>
            <person name="Russell D.A."/>
            <person name="Pope W.H."/>
            <person name="Jacobs-Sera D."/>
            <person name="Hatfull G.F."/>
        </authorList>
    </citation>
    <scope>NUCLEOTIDE SEQUENCE [LARGE SCALE GENOMIC DNA]</scope>
</reference>